<dbReference type="EMBL" id="JABWGO010000016">
    <property type="protein sequence ID" value="NUW46393.1"/>
    <property type="molecule type" value="Genomic_DNA"/>
</dbReference>
<organism evidence="10 11">
    <name type="scientific">Nonomuraea rhodomycinica</name>
    <dbReference type="NCBI Taxonomy" id="1712872"/>
    <lineage>
        <taxon>Bacteria</taxon>
        <taxon>Bacillati</taxon>
        <taxon>Actinomycetota</taxon>
        <taxon>Actinomycetes</taxon>
        <taxon>Streptosporangiales</taxon>
        <taxon>Streptosporangiaceae</taxon>
        <taxon>Nonomuraea</taxon>
    </lineage>
</organism>
<keyword evidence="6" id="KW-0862">Zinc</keyword>
<feature type="compositionally biased region" description="Gly residues" evidence="8">
    <location>
        <begin position="134"/>
        <end position="149"/>
    </location>
</feature>
<evidence type="ECO:0000256" key="8">
    <source>
        <dbReference type="SAM" id="MobiDB-lite"/>
    </source>
</evidence>
<evidence type="ECO:0000259" key="9">
    <source>
        <dbReference type="Pfam" id="PF01406"/>
    </source>
</evidence>
<comment type="caution">
    <text evidence="10">The sequence shown here is derived from an EMBL/GenBank/DDBJ whole genome shotgun (WGS) entry which is preliminary data.</text>
</comment>
<dbReference type="Pfam" id="PF01406">
    <property type="entry name" value="tRNA-synt_1e"/>
    <property type="match status" value="1"/>
</dbReference>
<dbReference type="SUPFAM" id="SSF47323">
    <property type="entry name" value="Anticodon-binding domain of a subclass of class I aminoacyl-tRNA synthetases"/>
    <property type="match status" value="1"/>
</dbReference>
<comment type="subunit">
    <text evidence="2">Monomer.</text>
</comment>
<dbReference type="InterPro" id="IPR014729">
    <property type="entry name" value="Rossmann-like_a/b/a_fold"/>
</dbReference>
<dbReference type="InterPro" id="IPR009080">
    <property type="entry name" value="tRNAsynth_Ia_anticodon-bd"/>
</dbReference>
<evidence type="ECO:0000256" key="1">
    <source>
        <dbReference type="ARBA" id="ARBA00001947"/>
    </source>
</evidence>
<dbReference type="GO" id="GO:0046872">
    <property type="term" value="F:metal ion binding"/>
    <property type="evidence" value="ECO:0007669"/>
    <property type="project" value="UniProtKB-KW"/>
</dbReference>
<keyword evidence="3 10" id="KW-0436">Ligase</keyword>
<accession>A0A7Y6IYJ4</accession>
<dbReference type="PANTHER" id="PTHR10890:SF3">
    <property type="entry name" value="CYSTEINE--TRNA LIGASE, CYTOPLASMIC"/>
    <property type="match status" value="1"/>
</dbReference>
<comment type="cofactor">
    <cofactor evidence="1">
        <name>Zn(2+)</name>
        <dbReference type="ChEBI" id="CHEBI:29105"/>
    </cofactor>
</comment>
<dbReference type="Gene3D" id="3.40.50.620">
    <property type="entry name" value="HUPs"/>
    <property type="match status" value="2"/>
</dbReference>
<evidence type="ECO:0000256" key="3">
    <source>
        <dbReference type="ARBA" id="ARBA00022598"/>
    </source>
</evidence>
<feature type="region of interest" description="Disordered" evidence="8">
    <location>
        <begin position="132"/>
        <end position="155"/>
    </location>
</feature>
<dbReference type="Proteomes" id="UP000546126">
    <property type="component" value="Unassembled WGS sequence"/>
</dbReference>
<dbReference type="InterPro" id="IPR032678">
    <property type="entry name" value="tRNA-synt_1_cat_dom"/>
</dbReference>
<evidence type="ECO:0000256" key="6">
    <source>
        <dbReference type="ARBA" id="ARBA00022833"/>
    </source>
</evidence>
<dbReference type="GO" id="GO:0005829">
    <property type="term" value="C:cytosol"/>
    <property type="evidence" value="ECO:0007669"/>
    <property type="project" value="TreeGrafter"/>
</dbReference>
<dbReference type="PANTHER" id="PTHR10890">
    <property type="entry name" value="CYSTEINYL-TRNA SYNTHETASE"/>
    <property type="match status" value="1"/>
</dbReference>
<name>A0A7Y6IYJ4_9ACTN</name>
<dbReference type="SUPFAM" id="SSF52374">
    <property type="entry name" value="Nucleotidylyl transferase"/>
    <property type="match status" value="1"/>
</dbReference>
<dbReference type="GO" id="GO:0006423">
    <property type="term" value="P:cysteinyl-tRNA aminoacylation"/>
    <property type="evidence" value="ECO:0007669"/>
    <property type="project" value="TreeGrafter"/>
</dbReference>
<evidence type="ECO:0000256" key="2">
    <source>
        <dbReference type="ARBA" id="ARBA00011245"/>
    </source>
</evidence>
<dbReference type="GO" id="GO:0004817">
    <property type="term" value="F:cysteine-tRNA ligase activity"/>
    <property type="evidence" value="ECO:0007669"/>
    <property type="project" value="TreeGrafter"/>
</dbReference>
<reference evidence="10 11" key="1">
    <citation type="submission" date="2020-06" db="EMBL/GenBank/DDBJ databases">
        <authorList>
            <person name="Chanama M."/>
        </authorList>
    </citation>
    <scope>NUCLEOTIDE SEQUENCE [LARGE SCALE GENOMIC DNA]</scope>
    <source>
        <strain evidence="10 11">TBRC6557</strain>
    </source>
</reference>
<dbReference type="RefSeq" id="WP_175605856.1">
    <property type="nucleotide sequence ID" value="NZ_JABWGO010000016.1"/>
</dbReference>
<keyword evidence="5" id="KW-0547">Nucleotide-binding</keyword>
<sequence>MLRIHDSRTGTIGEIAVGRAMRTYACVPSVDGRPRLGELRPLLVADLIRRVLERGRVRVLACRPRGGSPGEPGERDAADLNVRPAEHAPLPDETVPLAVRLVEALLDRGHAYAAPDGRVFFAAGTYPGLSSGMRGDGGSSEVAGDGGEAAGRRSPGDWVLWRPAAAEPSWESPWGRGVPGPHVTCSAVALGLLGGRVDVHVGGGAYDDRERAQSDAAAGHEVVRHWVRTAEVSSDGATSLSAVVEAGLDPLAVRMAFLERHHRRPAELSWDVLRAADRAVRHWRSRVARWSESPSAPMAAEYVKRVEAAFDDDLDTPGALRVLRELEDDASVSPGARFEAFLHVDQVLGLDLSADIGRAP</sequence>
<gene>
    <name evidence="10" type="ORF">HT134_40715</name>
</gene>
<evidence type="ECO:0000256" key="4">
    <source>
        <dbReference type="ARBA" id="ARBA00022723"/>
    </source>
</evidence>
<keyword evidence="4" id="KW-0479">Metal-binding</keyword>
<dbReference type="Gene3D" id="1.20.120.640">
    <property type="entry name" value="Anticodon-binding domain of a subclass of class I aminoacyl-tRNA synthetases"/>
    <property type="match status" value="1"/>
</dbReference>
<dbReference type="InterPro" id="IPR024909">
    <property type="entry name" value="Cys-tRNA/MSH_ligase"/>
</dbReference>
<evidence type="ECO:0000256" key="7">
    <source>
        <dbReference type="ARBA" id="ARBA00022840"/>
    </source>
</evidence>
<keyword evidence="11" id="KW-1185">Reference proteome</keyword>
<evidence type="ECO:0000313" key="10">
    <source>
        <dbReference type="EMBL" id="NUW46393.1"/>
    </source>
</evidence>
<feature type="domain" description="tRNA synthetases class I catalytic" evidence="9">
    <location>
        <begin position="75"/>
        <end position="275"/>
    </location>
</feature>
<evidence type="ECO:0000313" key="11">
    <source>
        <dbReference type="Proteomes" id="UP000546126"/>
    </source>
</evidence>
<keyword evidence="7" id="KW-0067">ATP-binding</keyword>
<dbReference type="GO" id="GO:0005524">
    <property type="term" value="F:ATP binding"/>
    <property type="evidence" value="ECO:0007669"/>
    <property type="project" value="UniProtKB-KW"/>
</dbReference>
<protein>
    <submittedName>
        <fullName evidence="10">Cysteine--tRNA ligase</fullName>
    </submittedName>
</protein>
<dbReference type="AlphaFoldDB" id="A0A7Y6IYJ4"/>
<proteinExistence type="predicted"/>
<evidence type="ECO:0000256" key="5">
    <source>
        <dbReference type="ARBA" id="ARBA00022741"/>
    </source>
</evidence>